<keyword evidence="2" id="KW-0614">Plasmid</keyword>
<name>A0A346FPX8_THESC</name>
<feature type="region of interest" description="Disordered" evidence="1">
    <location>
        <begin position="78"/>
        <end position="98"/>
    </location>
</feature>
<evidence type="ECO:0000256" key="1">
    <source>
        <dbReference type="SAM" id="MobiDB-lite"/>
    </source>
</evidence>
<reference evidence="2" key="1">
    <citation type="journal article" date="2018" name="Gene">
        <title>A novel cryptic and theta type plasmid (pHIG22) from Thermus scodotuctus sp. K6.</title>
        <authorList>
            <person name="Guler H.I."/>
            <person name="Ceylan E."/>
            <person name="Canakci S."/>
            <person name="Belduz A.O."/>
        </authorList>
    </citation>
    <scope>NUCLEOTIDE SEQUENCE</scope>
    <source>
        <strain evidence="2">K6</strain>
        <plasmid evidence="2">pHIG22</plasmid>
    </source>
</reference>
<geneLocation type="plasmid" evidence="2">
    <name>pHIG22</name>
</geneLocation>
<sequence>MGWLMSLEHFPGAIPKPRPWLGRGAVKGVSPGGAGHPITHVFRRPRGRGLYMREARPGGVLCTLDGGDPAQAYTLGRDGSGLRAPSRHQVSASHARAWRGEEGEERREVIGMDFAEEAKGLALQGIGRISEAVEEAWGEVPQGLFFWARYARRLGTILGAEVEPAPSWEVPREVLHEVGELVGWEGSDFALRLRVRALRIRFANRPALVFWLVFDYGEASRLPNFFVVAMYEAPAWLSAGSSGRLG</sequence>
<evidence type="ECO:0000313" key="2">
    <source>
        <dbReference type="EMBL" id="AXN72335.1"/>
    </source>
</evidence>
<proteinExistence type="predicted"/>
<dbReference type="AlphaFoldDB" id="A0A346FPX8"/>
<dbReference type="EMBL" id="MH325194">
    <property type="protein sequence ID" value="AXN72335.1"/>
    <property type="molecule type" value="Genomic_DNA"/>
</dbReference>
<accession>A0A346FPX8</accession>
<protein>
    <submittedName>
        <fullName evidence="2">Uncharacterized protein</fullName>
    </submittedName>
</protein>
<organism evidence="2">
    <name type="scientific">Thermus scotoductus</name>
    <dbReference type="NCBI Taxonomy" id="37636"/>
    <lineage>
        <taxon>Bacteria</taxon>
        <taxon>Thermotogati</taxon>
        <taxon>Deinococcota</taxon>
        <taxon>Deinococci</taxon>
        <taxon>Thermales</taxon>
        <taxon>Thermaceae</taxon>
        <taxon>Thermus</taxon>
    </lineage>
</organism>